<feature type="compositionally biased region" description="Basic and acidic residues" evidence="1">
    <location>
        <begin position="68"/>
        <end position="85"/>
    </location>
</feature>
<dbReference type="Proteomes" id="UP000177785">
    <property type="component" value="Unassembled WGS sequence"/>
</dbReference>
<name>A0A1G2G3K5_9BACT</name>
<evidence type="ECO:0000313" key="4">
    <source>
        <dbReference type="Proteomes" id="UP000177785"/>
    </source>
</evidence>
<organism evidence="3 4">
    <name type="scientific">Candidatus Ryanbacteria bacterium RIFCSPHIGHO2_01_FULL_48_27</name>
    <dbReference type="NCBI Taxonomy" id="1802115"/>
    <lineage>
        <taxon>Bacteria</taxon>
        <taxon>Candidatus Ryaniibacteriota</taxon>
    </lineage>
</organism>
<gene>
    <name evidence="3" type="ORF">A2756_04215</name>
</gene>
<dbReference type="AlphaFoldDB" id="A0A1G2G3K5"/>
<dbReference type="SMART" id="SM00894">
    <property type="entry name" value="Excalibur"/>
    <property type="match status" value="1"/>
</dbReference>
<feature type="compositionally biased region" description="Basic and acidic residues" evidence="1">
    <location>
        <begin position="41"/>
        <end position="53"/>
    </location>
</feature>
<sequence length="85" mass="8974">MKNGLIGAGIAGALLVGGYMLFNSNENSNSSADNPSLSPSKSDKDCPDFRTQREAQAFFEANGGPSSDPHRLDRDGDGRVCETLP</sequence>
<feature type="domain" description="Excalibur calcium-binding" evidence="2">
    <location>
        <begin position="42"/>
        <end position="82"/>
    </location>
</feature>
<feature type="compositionally biased region" description="Low complexity" evidence="1">
    <location>
        <begin position="24"/>
        <end position="36"/>
    </location>
</feature>
<evidence type="ECO:0000313" key="3">
    <source>
        <dbReference type="EMBL" id="OGZ44428.1"/>
    </source>
</evidence>
<evidence type="ECO:0000256" key="1">
    <source>
        <dbReference type="SAM" id="MobiDB-lite"/>
    </source>
</evidence>
<dbReference type="Pfam" id="PF05901">
    <property type="entry name" value="Excalibur"/>
    <property type="match status" value="1"/>
</dbReference>
<proteinExistence type="predicted"/>
<feature type="region of interest" description="Disordered" evidence="1">
    <location>
        <begin position="24"/>
        <end position="85"/>
    </location>
</feature>
<protein>
    <recommendedName>
        <fullName evidence="2">Excalibur calcium-binding domain-containing protein</fullName>
    </recommendedName>
</protein>
<dbReference type="InterPro" id="IPR008613">
    <property type="entry name" value="Excalibur_Ca-bd_domain"/>
</dbReference>
<accession>A0A1G2G3K5</accession>
<evidence type="ECO:0000259" key="2">
    <source>
        <dbReference type="SMART" id="SM00894"/>
    </source>
</evidence>
<reference evidence="3 4" key="1">
    <citation type="journal article" date="2016" name="Nat. Commun.">
        <title>Thousands of microbial genomes shed light on interconnected biogeochemical processes in an aquifer system.</title>
        <authorList>
            <person name="Anantharaman K."/>
            <person name="Brown C.T."/>
            <person name="Hug L.A."/>
            <person name="Sharon I."/>
            <person name="Castelle C.J."/>
            <person name="Probst A.J."/>
            <person name="Thomas B.C."/>
            <person name="Singh A."/>
            <person name="Wilkins M.J."/>
            <person name="Karaoz U."/>
            <person name="Brodie E.L."/>
            <person name="Williams K.H."/>
            <person name="Hubbard S.S."/>
            <person name="Banfield J.F."/>
        </authorList>
    </citation>
    <scope>NUCLEOTIDE SEQUENCE [LARGE SCALE GENOMIC DNA]</scope>
</reference>
<comment type="caution">
    <text evidence="3">The sequence shown here is derived from an EMBL/GenBank/DDBJ whole genome shotgun (WGS) entry which is preliminary data.</text>
</comment>
<dbReference type="EMBL" id="MHNL01000020">
    <property type="protein sequence ID" value="OGZ44428.1"/>
    <property type="molecule type" value="Genomic_DNA"/>
</dbReference>
<dbReference type="STRING" id="1802115.A2756_04215"/>